<sequence length="642" mass="68460">MNGRTLLPIAVVVLLVTSGLATAAVTGSPDISVHVADDTLAPGEESTLDVVLVNSGDLDSGSARNPALNGEVTTARGTIVSVDKGNAPLTVKTDEQAVGSLPEGSTREPLPFAVSVPDDAEPGTYDVQVTVEYDYYSYVSEASGSRDRESETRTYDVQVNIEESAQLDVTDVDTTTRVDGTGTVELTVENNGSVAARDTTLTLASPSADLTLGQSASAERYVEQWEPDEERTFTYRLSAARTAESEPYPFTLTADYELGNGESRTTQPVTVEVTPEPEQEFTVSSIDSSVPVGDSGDYTVTLRNDGSETLTDASVRVTSKNADITFGQSNSASQYVDEWESGEERTLTFDARAGDGAERRNYTVDATVEYDRPDDSATHRQDVSLSLRPVAEQTFAVDNVDADLEVGDDGTLSAELTNTGPRTAEDVVVVWASEQRNVDPIETEYSIGNLGAGESASFDFDVDISDSARSGPRQFTLQTRYNNDDDEQRTGDSMNVRAEVAPERDEFDVAIRSANVSAGDGTEIVVEITNAKNQTLSDINAKIFADSPISANDDEAFVDELSPGESRELTFSISAGGSALSKPYPVSMDFQYDEADGDTVTSDTYNIPVEVEESGGGGSPLVLIGVAVVLIVAAVGGYVRFR</sequence>
<dbReference type="InterPro" id="IPR013783">
    <property type="entry name" value="Ig-like_fold"/>
</dbReference>
<accession>A0A847UCM7</accession>
<proteinExistence type="predicted"/>
<evidence type="ECO:0000313" key="2">
    <source>
        <dbReference type="EMBL" id="NLV09957.1"/>
    </source>
</evidence>
<gene>
    <name evidence="2" type="ORF">GOC74_08445</name>
</gene>
<feature type="transmembrane region" description="Helical" evidence="1">
    <location>
        <begin position="621"/>
        <end position="641"/>
    </location>
</feature>
<evidence type="ECO:0000256" key="1">
    <source>
        <dbReference type="SAM" id="Phobius"/>
    </source>
</evidence>
<keyword evidence="1" id="KW-0812">Transmembrane</keyword>
<dbReference type="OrthoDB" id="56770at2157"/>
<comment type="caution">
    <text evidence="2">The sequence shown here is derived from an EMBL/GenBank/DDBJ whole genome shotgun (WGS) entry which is preliminary data.</text>
</comment>
<name>A0A847UCM7_9EURY</name>
<evidence type="ECO:0000313" key="3">
    <source>
        <dbReference type="Proteomes" id="UP000608662"/>
    </source>
</evidence>
<keyword evidence="1" id="KW-1133">Transmembrane helix</keyword>
<dbReference type="Proteomes" id="UP000608662">
    <property type="component" value="Unassembled WGS sequence"/>
</dbReference>
<reference evidence="2" key="1">
    <citation type="submission" date="2019-12" db="EMBL/GenBank/DDBJ databases">
        <title>Whole-genome sequence of Halomicrobium mukohataei pws1.</title>
        <authorList>
            <person name="Verma D.K."/>
            <person name="Gopal K."/>
            <person name="Prasad E.S."/>
        </authorList>
    </citation>
    <scope>NUCLEOTIDE SEQUENCE</scope>
    <source>
        <strain evidence="2">Pws1</strain>
    </source>
</reference>
<dbReference type="PANTHER" id="PTHR35902">
    <property type="entry name" value="S-LAYER DOMAIN-LIKE PROTEIN-RELATED"/>
    <property type="match status" value="1"/>
</dbReference>
<keyword evidence="1" id="KW-0472">Membrane</keyword>
<dbReference type="Gene3D" id="2.60.40.10">
    <property type="entry name" value="Immunoglobulins"/>
    <property type="match status" value="2"/>
</dbReference>
<organism evidence="2 3">
    <name type="scientific">Halomicrobium mukohataei</name>
    <dbReference type="NCBI Taxonomy" id="57705"/>
    <lineage>
        <taxon>Archaea</taxon>
        <taxon>Methanobacteriati</taxon>
        <taxon>Methanobacteriota</taxon>
        <taxon>Stenosarchaea group</taxon>
        <taxon>Halobacteria</taxon>
        <taxon>Halobacteriales</taxon>
        <taxon>Haloarculaceae</taxon>
        <taxon>Halomicrobium</taxon>
    </lineage>
</organism>
<protein>
    <submittedName>
        <fullName evidence="2">Sialidase</fullName>
    </submittedName>
</protein>
<dbReference type="PANTHER" id="PTHR35902:SF3">
    <property type="entry name" value="NPCBM-ASSOCIATED, NEW3 DOMAIN OF ALPHA-GALACTOSIDASE"/>
    <property type="match status" value="1"/>
</dbReference>
<dbReference type="RefSeq" id="WP_170093728.1">
    <property type="nucleotide sequence ID" value="NZ_WOYG01000001.1"/>
</dbReference>
<dbReference type="AlphaFoldDB" id="A0A847UCM7"/>
<dbReference type="EMBL" id="WOYG01000001">
    <property type="protein sequence ID" value="NLV09957.1"/>
    <property type="molecule type" value="Genomic_DNA"/>
</dbReference>